<name>A0A6S7HCP3_PARCT</name>
<comment type="caution">
    <text evidence="1">The sequence shown here is derived from an EMBL/GenBank/DDBJ whole genome shotgun (WGS) entry which is preliminary data.</text>
</comment>
<accession>A0A6S7HCP3</accession>
<evidence type="ECO:0000313" key="2">
    <source>
        <dbReference type="Proteomes" id="UP001152795"/>
    </source>
</evidence>
<organism evidence="1 2">
    <name type="scientific">Paramuricea clavata</name>
    <name type="common">Red gorgonian</name>
    <name type="synonym">Violescent sea-whip</name>
    <dbReference type="NCBI Taxonomy" id="317549"/>
    <lineage>
        <taxon>Eukaryota</taxon>
        <taxon>Metazoa</taxon>
        <taxon>Cnidaria</taxon>
        <taxon>Anthozoa</taxon>
        <taxon>Octocorallia</taxon>
        <taxon>Malacalcyonacea</taxon>
        <taxon>Plexauridae</taxon>
        <taxon>Paramuricea</taxon>
    </lineage>
</organism>
<dbReference type="EMBL" id="CACRXK020002287">
    <property type="protein sequence ID" value="CAB3993577.1"/>
    <property type="molecule type" value="Genomic_DNA"/>
</dbReference>
<dbReference type="Proteomes" id="UP001152795">
    <property type="component" value="Unassembled WGS sequence"/>
</dbReference>
<evidence type="ECO:0000313" key="1">
    <source>
        <dbReference type="EMBL" id="CAB3993577.1"/>
    </source>
</evidence>
<keyword evidence="2" id="KW-1185">Reference proteome</keyword>
<dbReference type="AlphaFoldDB" id="A0A6S7HCP3"/>
<reference evidence="1" key="1">
    <citation type="submission" date="2020-04" db="EMBL/GenBank/DDBJ databases">
        <authorList>
            <person name="Alioto T."/>
            <person name="Alioto T."/>
            <person name="Gomez Garrido J."/>
        </authorList>
    </citation>
    <scope>NUCLEOTIDE SEQUENCE</scope>
    <source>
        <strain evidence="1">A484AB</strain>
    </source>
</reference>
<proteinExistence type="predicted"/>
<protein>
    <submittedName>
        <fullName evidence="1">Uncharacterized protein</fullName>
    </submittedName>
</protein>
<sequence length="88" mass="10301">MDEASMDVSENIDQIEVGRVSDLRQRHERKINEAAGTSRHVERLIGKKVNFVEFIYFEMEITLHHITSHQTFVIACNNLQLIVKMNQF</sequence>
<gene>
    <name evidence="1" type="ORF">PACLA_8A003646</name>
</gene>